<accession>A0ABN3GR74</accession>
<organism evidence="1 2">
    <name type="scientific">Streptomyces cuspidosporus</name>
    <dbReference type="NCBI Taxonomy" id="66882"/>
    <lineage>
        <taxon>Bacteria</taxon>
        <taxon>Bacillati</taxon>
        <taxon>Actinomycetota</taxon>
        <taxon>Actinomycetes</taxon>
        <taxon>Kitasatosporales</taxon>
        <taxon>Streptomycetaceae</taxon>
        <taxon>Streptomyces</taxon>
    </lineage>
</organism>
<keyword evidence="2" id="KW-1185">Reference proteome</keyword>
<dbReference type="Proteomes" id="UP001500253">
    <property type="component" value="Unassembled WGS sequence"/>
</dbReference>
<dbReference type="RefSeq" id="WP_346177122.1">
    <property type="nucleotide sequence ID" value="NZ_BAAASD010000028.1"/>
</dbReference>
<gene>
    <name evidence="1" type="ORF">GCM10010246_55790</name>
</gene>
<name>A0ABN3GR74_9ACTN</name>
<dbReference type="EMBL" id="BAAASD010000028">
    <property type="protein sequence ID" value="GAA2358801.1"/>
    <property type="molecule type" value="Genomic_DNA"/>
</dbReference>
<reference evidence="1 2" key="1">
    <citation type="journal article" date="2019" name="Int. J. Syst. Evol. Microbiol.">
        <title>The Global Catalogue of Microorganisms (GCM) 10K type strain sequencing project: providing services to taxonomists for standard genome sequencing and annotation.</title>
        <authorList>
            <consortium name="The Broad Institute Genomics Platform"/>
            <consortium name="The Broad Institute Genome Sequencing Center for Infectious Disease"/>
            <person name="Wu L."/>
            <person name="Ma J."/>
        </authorList>
    </citation>
    <scope>NUCLEOTIDE SEQUENCE [LARGE SCALE GENOMIC DNA]</scope>
    <source>
        <strain evidence="1 2">JCM 4316</strain>
    </source>
</reference>
<comment type="caution">
    <text evidence="1">The sequence shown here is derived from an EMBL/GenBank/DDBJ whole genome shotgun (WGS) entry which is preliminary data.</text>
</comment>
<evidence type="ECO:0000313" key="1">
    <source>
        <dbReference type="EMBL" id="GAA2358801.1"/>
    </source>
</evidence>
<proteinExistence type="predicted"/>
<evidence type="ECO:0000313" key="2">
    <source>
        <dbReference type="Proteomes" id="UP001500253"/>
    </source>
</evidence>
<sequence length="195" mass="21230">MQEAELVKGLAAAGLTYLGMVEPSAPLIPPRLAAFANSAAAEGEEWAASVESDAPDFRERFNHEWYMLAADQGLFSREDPQFLCASAGPESEHGASWWARVALRAEWDLAGAGAAAQVTGCGWGHPEFVMLSLDGNVIVRGSQGEKWTDVVCLRNPHRIRSLREMGARMTDSGSIPRETREAIARWLAHAAPDER</sequence>
<protein>
    <submittedName>
        <fullName evidence="1">Uncharacterized protein</fullName>
    </submittedName>
</protein>